<dbReference type="InterPro" id="IPR018392">
    <property type="entry name" value="LysM"/>
</dbReference>
<evidence type="ECO:0000256" key="1">
    <source>
        <dbReference type="SAM" id="Coils"/>
    </source>
</evidence>
<feature type="compositionally biased region" description="Low complexity" evidence="2">
    <location>
        <begin position="195"/>
        <end position="215"/>
    </location>
</feature>
<feature type="region of interest" description="Disordered" evidence="2">
    <location>
        <begin position="189"/>
        <end position="225"/>
    </location>
</feature>
<feature type="coiled-coil region" evidence="1">
    <location>
        <begin position="24"/>
        <end position="51"/>
    </location>
</feature>
<dbReference type="InterPro" id="IPR036779">
    <property type="entry name" value="LysM_dom_sf"/>
</dbReference>
<proteinExistence type="predicted"/>
<name>A0ABW5D8X1_9BACT</name>
<dbReference type="Pfam" id="PF01476">
    <property type="entry name" value="LysM"/>
    <property type="match status" value="2"/>
</dbReference>
<feature type="region of interest" description="Disordered" evidence="2">
    <location>
        <begin position="111"/>
        <end position="135"/>
    </location>
</feature>
<keyword evidence="3" id="KW-0732">Signal</keyword>
<evidence type="ECO:0000259" key="4">
    <source>
        <dbReference type="PROSITE" id="PS51782"/>
    </source>
</evidence>
<gene>
    <name evidence="5" type="ORF">ACFSSA_11135</name>
</gene>
<protein>
    <submittedName>
        <fullName evidence="5">LysM peptidoglycan-binding domain-containing protein</fullName>
    </submittedName>
</protein>
<dbReference type="SUPFAM" id="SSF54106">
    <property type="entry name" value="LysM domain"/>
    <property type="match status" value="2"/>
</dbReference>
<feature type="signal peptide" evidence="3">
    <location>
        <begin position="1"/>
        <end position="20"/>
    </location>
</feature>
<organism evidence="5 6">
    <name type="scientific">Luteolibacter algae</name>
    <dbReference type="NCBI Taxonomy" id="454151"/>
    <lineage>
        <taxon>Bacteria</taxon>
        <taxon>Pseudomonadati</taxon>
        <taxon>Verrucomicrobiota</taxon>
        <taxon>Verrucomicrobiia</taxon>
        <taxon>Verrucomicrobiales</taxon>
        <taxon>Verrucomicrobiaceae</taxon>
        <taxon>Luteolibacter</taxon>
    </lineage>
</organism>
<dbReference type="EMBL" id="JBHUIT010000022">
    <property type="protein sequence ID" value="MFD2257231.1"/>
    <property type="molecule type" value="Genomic_DNA"/>
</dbReference>
<dbReference type="PANTHER" id="PTHR33734:SF22">
    <property type="entry name" value="MEMBRANE-BOUND LYTIC MUREIN TRANSGLYCOSYLASE D"/>
    <property type="match status" value="1"/>
</dbReference>
<dbReference type="PROSITE" id="PS51782">
    <property type="entry name" value="LYSM"/>
    <property type="match status" value="2"/>
</dbReference>
<feature type="domain" description="LysM" evidence="4">
    <location>
        <begin position="134"/>
        <end position="178"/>
    </location>
</feature>
<evidence type="ECO:0000256" key="3">
    <source>
        <dbReference type="SAM" id="SignalP"/>
    </source>
</evidence>
<dbReference type="Gene3D" id="3.10.350.10">
    <property type="entry name" value="LysM domain"/>
    <property type="match status" value="2"/>
</dbReference>
<dbReference type="RefSeq" id="WP_386820516.1">
    <property type="nucleotide sequence ID" value="NZ_JBHUIT010000022.1"/>
</dbReference>
<dbReference type="CDD" id="cd00118">
    <property type="entry name" value="LysM"/>
    <property type="match status" value="2"/>
</dbReference>
<reference evidence="6" key="1">
    <citation type="journal article" date="2019" name="Int. J. Syst. Evol. Microbiol.">
        <title>The Global Catalogue of Microorganisms (GCM) 10K type strain sequencing project: providing services to taxonomists for standard genome sequencing and annotation.</title>
        <authorList>
            <consortium name="The Broad Institute Genomics Platform"/>
            <consortium name="The Broad Institute Genome Sequencing Center for Infectious Disease"/>
            <person name="Wu L."/>
            <person name="Ma J."/>
        </authorList>
    </citation>
    <scope>NUCLEOTIDE SEQUENCE [LARGE SCALE GENOMIC DNA]</scope>
    <source>
        <strain evidence="6">CGMCC 4.7106</strain>
    </source>
</reference>
<feature type="chain" id="PRO_5046951924" evidence="3">
    <location>
        <begin position="21"/>
        <end position="274"/>
    </location>
</feature>
<sequence>MTIRLATLLTLFATSGPLLSATEVERLRALCAEQEMQIKQLETKIARLTDTPPPSRNTPVPEYRPAAEAAYYTVQPGDSIERIARKNGTSIQALASINGLKANSIIHPNQKLKLPGSSAERENSPSSPAPVASKKHTIKSGDTFYKISRQYGVSVDELISANPSVNHRALRVGQVITVSKGFASSGDIATAPTASKPSMPSLSSPPSIPVSNPAPVKKPRASDHPIKIQKEITYGEFAKNHNTTAQRLDELNGLELDPSTVLAQGSELYIPAQP</sequence>
<dbReference type="Proteomes" id="UP001597375">
    <property type="component" value="Unassembled WGS sequence"/>
</dbReference>
<evidence type="ECO:0000313" key="6">
    <source>
        <dbReference type="Proteomes" id="UP001597375"/>
    </source>
</evidence>
<keyword evidence="1" id="KW-0175">Coiled coil</keyword>
<keyword evidence="6" id="KW-1185">Reference proteome</keyword>
<evidence type="ECO:0000313" key="5">
    <source>
        <dbReference type="EMBL" id="MFD2257231.1"/>
    </source>
</evidence>
<evidence type="ECO:0000256" key="2">
    <source>
        <dbReference type="SAM" id="MobiDB-lite"/>
    </source>
</evidence>
<comment type="caution">
    <text evidence="5">The sequence shown here is derived from an EMBL/GenBank/DDBJ whole genome shotgun (WGS) entry which is preliminary data.</text>
</comment>
<dbReference type="PANTHER" id="PTHR33734">
    <property type="entry name" value="LYSM DOMAIN-CONTAINING GPI-ANCHORED PROTEIN 2"/>
    <property type="match status" value="1"/>
</dbReference>
<feature type="domain" description="LysM" evidence="4">
    <location>
        <begin position="70"/>
        <end position="114"/>
    </location>
</feature>
<dbReference type="SMART" id="SM00257">
    <property type="entry name" value="LysM"/>
    <property type="match status" value="3"/>
</dbReference>
<accession>A0ABW5D8X1</accession>